<keyword evidence="2" id="KW-1185">Reference proteome</keyword>
<sequence length="429" mass="47013">MPTPILPYSINLVLQYISPPSQLDAPVPPHLLSRPLLQRHLFLDISPEDSPSYLTWASPHRDRAIQLLESLPKPIDDHTSSCFPVRYTSDGEETYAHVHIDVTTDYGDSLRLVFLWDGESTWAYHDAGLMPFPTNARPSLTEAIATSGVEDLAIHVPVNGHQSDSAPDHSDSGDDDDYWNSYAYEDGEDAPTHLTRRASKDPSETGEDAYWAQYASVQGTADSTIPSPVQKTRKRLHPATDEDPHHIAAEVILPIPPASFHHQRAKNDKEPPSPHSLTRRLHAISPRNSRPPSTPASQLDPVFDALTEQALGGDAEGDADADKASESPDDESTPSPAELSVGASSDSAARLDTERTPEPDTRERILSPQPRKANGVSFLRESQDEDSDQVANDGVKEAIRGVYRLWKATGGGRGADEFLRLVSEVVEQS</sequence>
<proteinExistence type="predicted"/>
<organism evidence="1 2">
    <name type="scientific">Auriscalpium vulgare</name>
    <dbReference type="NCBI Taxonomy" id="40419"/>
    <lineage>
        <taxon>Eukaryota</taxon>
        <taxon>Fungi</taxon>
        <taxon>Dikarya</taxon>
        <taxon>Basidiomycota</taxon>
        <taxon>Agaricomycotina</taxon>
        <taxon>Agaricomycetes</taxon>
        <taxon>Russulales</taxon>
        <taxon>Auriscalpiaceae</taxon>
        <taxon>Auriscalpium</taxon>
    </lineage>
</organism>
<reference evidence="1" key="1">
    <citation type="submission" date="2021-02" db="EMBL/GenBank/DDBJ databases">
        <authorList>
            <consortium name="DOE Joint Genome Institute"/>
            <person name="Ahrendt S."/>
            <person name="Looney B.P."/>
            <person name="Miyauchi S."/>
            <person name="Morin E."/>
            <person name="Drula E."/>
            <person name="Courty P.E."/>
            <person name="Chicoki N."/>
            <person name="Fauchery L."/>
            <person name="Kohler A."/>
            <person name="Kuo A."/>
            <person name="Labutti K."/>
            <person name="Pangilinan J."/>
            <person name="Lipzen A."/>
            <person name="Riley R."/>
            <person name="Andreopoulos W."/>
            <person name="He G."/>
            <person name="Johnson J."/>
            <person name="Barry K.W."/>
            <person name="Grigoriev I.V."/>
            <person name="Nagy L."/>
            <person name="Hibbett D."/>
            <person name="Henrissat B."/>
            <person name="Matheny P.B."/>
            <person name="Labbe J."/>
            <person name="Martin F."/>
        </authorList>
    </citation>
    <scope>NUCLEOTIDE SEQUENCE</scope>
    <source>
        <strain evidence="1">FP105234-sp</strain>
    </source>
</reference>
<gene>
    <name evidence="1" type="ORF">FA95DRAFT_1563546</name>
</gene>
<reference evidence="1" key="2">
    <citation type="journal article" date="2022" name="New Phytol.">
        <title>Evolutionary transition to the ectomycorrhizal habit in the genomes of a hyperdiverse lineage of mushroom-forming fungi.</title>
        <authorList>
            <person name="Looney B."/>
            <person name="Miyauchi S."/>
            <person name="Morin E."/>
            <person name="Drula E."/>
            <person name="Courty P.E."/>
            <person name="Kohler A."/>
            <person name="Kuo A."/>
            <person name="LaButti K."/>
            <person name="Pangilinan J."/>
            <person name="Lipzen A."/>
            <person name="Riley R."/>
            <person name="Andreopoulos W."/>
            <person name="He G."/>
            <person name="Johnson J."/>
            <person name="Nolan M."/>
            <person name="Tritt A."/>
            <person name="Barry K.W."/>
            <person name="Grigoriev I.V."/>
            <person name="Nagy L.G."/>
            <person name="Hibbett D."/>
            <person name="Henrissat B."/>
            <person name="Matheny P.B."/>
            <person name="Labbe J."/>
            <person name="Martin F.M."/>
        </authorList>
    </citation>
    <scope>NUCLEOTIDE SEQUENCE</scope>
    <source>
        <strain evidence="1">FP105234-sp</strain>
    </source>
</reference>
<dbReference type="EMBL" id="MU276029">
    <property type="protein sequence ID" value="KAI0043197.1"/>
    <property type="molecule type" value="Genomic_DNA"/>
</dbReference>
<name>A0ACB8RH14_9AGAM</name>
<protein>
    <submittedName>
        <fullName evidence="1">Uncharacterized protein</fullName>
    </submittedName>
</protein>
<accession>A0ACB8RH14</accession>
<dbReference type="Proteomes" id="UP000814033">
    <property type="component" value="Unassembled WGS sequence"/>
</dbReference>
<evidence type="ECO:0000313" key="2">
    <source>
        <dbReference type="Proteomes" id="UP000814033"/>
    </source>
</evidence>
<comment type="caution">
    <text evidence="1">The sequence shown here is derived from an EMBL/GenBank/DDBJ whole genome shotgun (WGS) entry which is preliminary data.</text>
</comment>
<evidence type="ECO:0000313" key="1">
    <source>
        <dbReference type="EMBL" id="KAI0043197.1"/>
    </source>
</evidence>